<reference evidence="2 3" key="1">
    <citation type="submission" date="2012-10" db="EMBL/GenBank/DDBJ databases">
        <authorList>
            <person name="Zafar N."/>
            <person name="Inman J."/>
            <person name="Hall N."/>
            <person name="Lorenzi H."/>
            <person name="Caler E."/>
        </authorList>
    </citation>
    <scope>NUCLEOTIDE SEQUENCE [LARGE SCALE GENOMIC DNA]</scope>
    <source>
        <strain evidence="2 3">IP1</strain>
    </source>
</reference>
<dbReference type="InterPro" id="IPR006212">
    <property type="entry name" value="Furin_repeat"/>
</dbReference>
<evidence type="ECO:0000256" key="1">
    <source>
        <dbReference type="SAM" id="SignalP"/>
    </source>
</evidence>
<feature type="non-terminal residue" evidence="2">
    <location>
        <position position="1"/>
    </location>
</feature>
<dbReference type="RefSeq" id="XP_004183246.1">
    <property type="nucleotide sequence ID" value="XM_004183198.1"/>
</dbReference>
<dbReference type="GeneID" id="14882862"/>
<accession>A0A0A1TX25</accession>
<feature type="chain" id="PRO_5001979945" description="Protein serine/threonine kinase" evidence="1">
    <location>
        <begin position="20"/>
        <end position="1016"/>
    </location>
</feature>
<gene>
    <name evidence="2" type="ORF">EIN_440540</name>
</gene>
<dbReference type="InterPro" id="IPR053215">
    <property type="entry name" value="TKL_Ser/Thr_kinase"/>
</dbReference>
<dbReference type="KEGG" id="eiv:EIN_440540"/>
<dbReference type="EMBL" id="KB207216">
    <property type="protein sequence ID" value="ELP83900.1"/>
    <property type="molecule type" value="Genomic_DNA"/>
</dbReference>
<dbReference type="OrthoDB" id="300641at2759"/>
<name>A0A0A1TX25_ENTIV</name>
<keyword evidence="1" id="KW-0732">Signal</keyword>
<dbReference type="PANTHER" id="PTHR45756:SF1">
    <property type="entry name" value="PROTEIN KINASE DOMAIN CONTAINING PROTEIN"/>
    <property type="match status" value="1"/>
</dbReference>
<proteinExistence type="predicted"/>
<sequence length="1016" mass="113717">MIFSMNVLIPLLWMIYTNAFNLEKNYNFSCTTNSNQVTKSATIYPVNNGSYYNIGFLTSDITLCMCTTLNTERKRNDKCEFTGPYCIQTLFSSIDHYKTDCVVIVDRDFKFYIEGEQTVEDYATQYSDALVLKNNITVSLYAWFEFKNVELKENCHITIPSHFHCNEKMSFNKGSHITFNESISLRGKIEVPNNYEFIYPLITSWIAPLNVMHIYPDFGMVDGTTNCVDVVSMQQDVNQYDDDTTKYITKAVWNDTNGLNHLYLINEKLIRYCPNGLNSVDCKQLKCYLNGNQWMDTIPSTNLFAFTAPHCPCTTYDGFTCTIYIENSNVDLLSKNLNNLVAPINTQIRNGGSYTNVVVKSEVTAFSLASKFVANLTLENVFSLIKETATIQTTNILISQNESEIIVNDEYINDVKCTLLDNTKKIIFKVLTQNFDITTQNDLNNLNVEMSTGILGVTCVAGNTNYITVNNIKFQLNNLTTTLTFTMSQNTMTTSTGFAQASIQVGEETLSFSSDKETTITLIDSKYTITTDSLNNVSLPKVISLTLVVKSFTSIVSEGRFEFPSNLNTTQVHTIEVTSTENTLEITTDSLNDFIITNKKEDFNYTINTNTNITIFGVKTGSVTVPNTYNKILKFASQPTEISKNEFFTLSEIENIKSNINRDGTETIISFNSQNVSLSNFMFSNLEVKIINVEKSLDLDIINSTFNKLTLNSVNTVVITTSTFTIDQITNTKSQLTYLISKEHVANGTCRVMKYTSLDSTCISSQIEIAEDENCLNKTENRCYECKETYYLSSKCLKCGENCLRCLDSTNCTSCVEGFVLSNGKCVDSCEKPRNSLCLVCDKQKVANNICNNLPDNCEYSTNGKCLQCTTGYVVDSNGLCESIANSAQTSGNNIINCVESYYLKGGECVPCDSNCHQCSLDATCYECSSNSFINATTTCESTLCDTSTTQEENGRCLTPVASCDKYLNGWCIQCKDNMLLDNGKCGDSVAQNCLKVDPLGKCIRCDNESYLNDEY</sequence>
<feature type="signal peptide" evidence="1">
    <location>
        <begin position="1"/>
        <end position="19"/>
    </location>
</feature>
<evidence type="ECO:0000313" key="3">
    <source>
        <dbReference type="Proteomes" id="UP000014680"/>
    </source>
</evidence>
<dbReference type="CDD" id="cd00064">
    <property type="entry name" value="FU"/>
    <property type="match status" value="1"/>
</dbReference>
<dbReference type="SMART" id="SM00261">
    <property type="entry name" value="FU"/>
    <property type="match status" value="2"/>
</dbReference>
<feature type="non-terminal residue" evidence="2">
    <location>
        <position position="1016"/>
    </location>
</feature>
<dbReference type="SUPFAM" id="SSF57184">
    <property type="entry name" value="Growth factor receptor domain"/>
    <property type="match status" value="2"/>
</dbReference>
<dbReference type="AlphaFoldDB" id="A0A0A1TX25"/>
<evidence type="ECO:0000313" key="2">
    <source>
        <dbReference type="EMBL" id="ELP83900.1"/>
    </source>
</evidence>
<dbReference type="VEuPathDB" id="AmoebaDB:EIN_440540"/>
<evidence type="ECO:0008006" key="4">
    <source>
        <dbReference type="Google" id="ProtNLM"/>
    </source>
</evidence>
<dbReference type="PANTHER" id="PTHR45756">
    <property type="entry name" value="PALMITOYLTRANSFERASE"/>
    <property type="match status" value="1"/>
</dbReference>
<dbReference type="Gene3D" id="2.10.220.10">
    <property type="entry name" value="Hormone Receptor, Insulin-like Growth Factor Receptor 1, Chain A, domain 2"/>
    <property type="match status" value="1"/>
</dbReference>
<keyword evidence="3" id="KW-1185">Reference proteome</keyword>
<organism evidence="2 3">
    <name type="scientific">Entamoeba invadens IP1</name>
    <dbReference type="NCBI Taxonomy" id="370355"/>
    <lineage>
        <taxon>Eukaryota</taxon>
        <taxon>Amoebozoa</taxon>
        <taxon>Evosea</taxon>
        <taxon>Archamoebae</taxon>
        <taxon>Mastigamoebida</taxon>
        <taxon>Entamoebidae</taxon>
        <taxon>Entamoeba</taxon>
    </lineage>
</organism>
<dbReference type="InterPro" id="IPR009030">
    <property type="entry name" value="Growth_fac_rcpt_cys_sf"/>
</dbReference>
<protein>
    <recommendedName>
        <fullName evidence="4">Protein serine/threonine kinase</fullName>
    </recommendedName>
</protein>
<dbReference type="Proteomes" id="UP000014680">
    <property type="component" value="Unassembled WGS sequence"/>
</dbReference>